<proteinExistence type="predicted"/>
<dbReference type="Gene3D" id="2.60.40.420">
    <property type="entry name" value="Cupredoxins - blue copper proteins"/>
    <property type="match status" value="1"/>
</dbReference>
<gene>
    <name evidence="4" type="ORF">NET02_14250</name>
</gene>
<dbReference type="EMBL" id="JAMSLR010000013">
    <property type="protein sequence ID" value="MCM8750311.1"/>
    <property type="molecule type" value="Genomic_DNA"/>
</dbReference>
<evidence type="ECO:0000259" key="3">
    <source>
        <dbReference type="Pfam" id="PF13473"/>
    </source>
</evidence>
<evidence type="ECO:0000256" key="2">
    <source>
        <dbReference type="SAM" id="SignalP"/>
    </source>
</evidence>
<protein>
    <submittedName>
        <fullName evidence="4">Cupredoxin domain-containing protein</fullName>
    </submittedName>
</protein>
<feature type="domain" description="EfeO-type cupredoxin-like" evidence="3">
    <location>
        <begin position="98"/>
        <end position="182"/>
    </location>
</feature>
<dbReference type="InterPro" id="IPR028096">
    <property type="entry name" value="EfeO_Cupredoxin"/>
</dbReference>
<keyword evidence="2" id="KW-0732">Signal</keyword>
<dbReference type="PROSITE" id="PS51257">
    <property type="entry name" value="PROKAR_LIPOPROTEIN"/>
    <property type="match status" value="1"/>
</dbReference>
<dbReference type="SUPFAM" id="SSF49503">
    <property type="entry name" value="Cupredoxins"/>
    <property type="match status" value="1"/>
</dbReference>
<dbReference type="InterPro" id="IPR008972">
    <property type="entry name" value="Cupredoxin"/>
</dbReference>
<organism evidence="4 5">
    <name type="scientific">Thermalbibacter longus</name>
    <dbReference type="NCBI Taxonomy" id="2951981"/>
    <lineage>
        <taxon>Bacteria</taxon>
        <taxon>Pseudomonadati</taxon>
        <taxon>Thermomicrobiota</taxon>
        <taxon>Thermomicrobia</taxon>
        <taxon>Thermomicrobiales</taxon>
        <taxon>Thermomicrobiaceae</taxon>
        <taxon>Thermalbibacter</taxon>
    </lineage>
</organism>
<comment type="caution">
    <text evidence="4">The sequence shown here is derived from an EMBL/GenBank/DDBJ whole genome shotgun (WGS) entry which is preliminary data.</text>
</comment>
<sequence>MFRARMLALLALPLALTIAVVACASTGSGTQPAMNTPAAAGSAPAATPTQADRSYGYGEPYGGSDGTSTPAPTATPTAAPPATATPAPAAAATPTAGPTSGQQVEVEVFNFGFRPAEITISPGTTVVWINTSPTTHTVTDKERRWDSGFFEQGQRFQMTFDTPGEYEYWCLLHPDMEGKVIVR</sequence>
<dbReference type="PANTHER" id="PTHR36507">
    <property type="entry name" value="BLL1555 PROTEIN"/>
    <property type="match status" value="1"/>
</dbReference>
<keyword evidence="5" id="KW-1185">Reference proteome</keyword>
<evidence type="ECO:0000313" key="4">
    <source>
        <dbReference type="EMBL" id="MCM8750311.1"/>
    </source>
</evidence>
<dbReference type="PANTHER" id="PTHR36507:SF1">
    <property type="entry name" value="BLL1555 PROTEIN"/>
    <property type="match status" value="1"/>
</dbReference>
<evidence type="ECO:0000256" key="1">
    <source>
        <dbReference type="SAM" id="MobiDB-lite"/>
    </source>
</evidence>
<dbReference type="AlphaFoldDB" id="A0AA41WC54"/>
<evidence type="ECO:0000313" key="5">
    <source>
        <dbReference type="Proteomes" id="UP001165306"/>
    </source>
</evidence>
<dbReference type="Pfam" id="PF13473">
    <property type="entry name" value="Cupredoxin_1"/>
    <property type="match status" value="1"/>
</dbReference>
<dbReference type="Proteomes" id="UP001165306">
    <property type="component" value="Unassembled WGS sequence"/>
</dbReference>
<reference evidence="4" key="1">
    <citation type="submission" date="2022-06" db="EMBL/GenBank/DDBJ databases">
        <title>CFH 74404 Thermomicrobiaceae sp.</title>
        <authorList>
            <person name="Ming H."/>
            <person name="Li W.-J."/>
            <person name="Zhao Z."/>
        </authorList>
    </citation>
    <scope>NUCLEOTIDE SEQUENCE</scope>
    <source>
        <strain evidence="4">CFH 74404</strain>
    </source>
</reference>
<dbReference type="InterPro" id="IPR052721">
    <property type="entry name" value="ET_Amicyanin"/>
</dbReference>
<dbReference type="RefSeq" id="WP_284058100.1">
    <property type="nucleotide sequence ID" value="NZ_JAMSLR010000013.1"/>
</dbReference>
<feature type="region of interest" description="Disordered" evidence="1">
    <location>
        <begin position="35"/>
        <end position="100"/>
    </location>
</feature>
<feature type="signal peptide" evidence="2">
    <location>
        <begin position="1"/>
        <end position="24"/>
    </location>
</feature>
<feature type="compositionally biased region" description="Low complexity" evidence="1">
    <location>
        <begin position="69"/>
        <end position="99"/>
    </location>
</feature>
<accession>A0AA41WC54</accession>
<feature type="chain" id="PRO_5041277829" evidence="2">
    <location>
        <begin position="25"/>
        <end position="183"/>
    </location>
</feature>
<name>A0AA41WC54_9BACT</name>
<feature type="compositionally biased region" description="Low complexity" evidence="1">
    <location>
        <begin position="35"/>
        <end position="51"/>
    </location>
</feature>